<dbReference type="PROSITE" id="PS00894">
    <property type="entry name" value="HTH_DEOR_1"/>
    <property type="match status" value="1"/>
</dbReference>
<dbReference type="RefSeq" id="WP_102199470.1">
    <property type="nucleotide sequence ID" value="NZ_PNHQ01000023.1"/>
</dbReference>
<dbReference type="InterPro" id="IPR014036">
    <property type="entry name" value="DeoR-like_C"/>
</dbReference>
<name>A0A2N6UCB2_9LACT</name>
<keyword evidence="7" id="KW-0472">Membrane</keyword>
<feature type="domain" description="HTH deoR-type" evidence="8">
    <location>
        <begin position="2"/>
        <end position="57"/>
    </location>
</feature>
<dbReference type="PROSITE" id="PS51000">
    <property type="entry name" value="HTH_DEOR_2"/>
    <property type="match status" value="1"/>
</dbReference>
<dbReference type="PANTHER" id="PTHR30363">
    <property type="entry name" value="HTH-TYPE TRANSCRIPTIONAL REGULATOR SRLR-RELATED"/>
    <property type="match status" value="1"/>
</dbReference>
<keyword evidence="10" id="KW-1185">Reference proteome</keyword>
<evidence type="ECO:0000313" key="9">
    <source>
        <dbReference type="EMBL" id="PMC79200.1"/>
    </source>
</evidence>
<keyword evidence="2" id="KW-0678">Repressor</keyword>
<dbReference type="InterPro" id="IPR001034">
    <property type="entry name" value="DeoR_HTH"/>
</dbReference>
<accession>A0A2N6UCB2</accession>
<dbReference type="InterPro" id="IPR036390">
    <property type="entry name" value="WH_DNA-bd_sf"/>
</dbReference>
<dbReference type="InterPro" id="IPR037171">
    <property type="entry name" value="NagB/RpiA_transferase-like"/>
</dbReference>
<evidence type="ECO:0000256" key="3">
    <source>
        <dbReference type="ARBA" id="ARBA00023015"/>
    </source>
</evidence>
<sequence>MKRNRHKKITSLIEDSGYLSVQELAKLLSVSEMTVRRDLKELDEKKILVKEHGGAKKIQDVLSTDQKMPKNIKEKMYLGGIINSVISPGDVIFIGAGTTLYYALPSITQNYKCILTNSLLSFNYLVENGYSNIVLTGGEYFSLTGEFVGTHAEEIFDLYNVDVAFISTNGIHDRNITTSYPSLGRIQHQIINCSKKTYVVADNSKFNKSDIFTFATLDEVTGIISDNNISDDVLNKYSKFGKIITTKEK</sequence>
<keyword evidence="4" id="KW-0238">DNA-binding</keyword>
<dbReference type="GO" id="GO:0003700">
    <property type="term" value="F:DNA-binding transcription factor activity"/>
    <property type="evidence" value="ECO:0007669"/>
    <property type="project" value="InterPro"/>
</dbReference>
<comment type="caution">
    <text evidence="9">The sequence shown here is derived from an EMBL/GenBank/DDBJ whole genome shotgun (WGS) entry which is preliminary data.</text>
</comment>
<dbReference type="Pfam" id="PF00455">
    <property type="entry name" value="DeoRC"/>
    <property type="match status" value="1"/>
</dbReference>
<dbReference type="PANTHER" id="PTHR30363:SF4">
    <property type="entry name" value="GLYCEROL-3-PHOSPHATE REGULON REPRESSOR"/>
    <property type="match status" value="1"/>
</dbReference>
<dbReference type="Gene3D" id="3.40.50.1360">
    <property type="match status" value="1"/>
</dbReference>
<dbReference type="EMBL" id="PNHQ01000023">
    <property type="protein sequence ID" value="PMC79200.1"/>
    <property type="molecule type" value="Genomic_DNA"/>
</dbReference>
<reference evidence="9 10" key="1">
    <citation type="submission" date="2017-09" db="EMBL/GenBank/DDBJ databases">
        <title>Bacterial strain isolated from the female urinary microbiota.</title>
        <authorList>
            <person name="Thomas-White K."/>
            <person name="Kumar N."/>
            <person name="Forster S."/>
            <person name="Putonti C."/>
            <person name="Lawley T."/>
            <person name="Wolfe A.J."/>
        </authorList>
    </citation>
    <scope>NUCLEOTIDE SEQUENCE [LARGE SCALE GENOMIC DNA]</scope>
    <source>
        <strain evidence="9 10">UMB0240</strain>
    </source>
</reference>
<dbReference type="Pfam" id="PF08220">
    <property type="entry name" value="HTH_DeoR"/>
    <property type="match status" value="1"/>
</dbReference>
<protein>
    <recommendedName>
        <fullName evidence="1">Lactose phosphotransferase system repressor</fullName>
    </recommendedName>
</protein>
<feature type="transmembrane region" description="Helical" evidence="7">
    <location>
        <begin position="77"/>
        <end position="104"/>
    </location>
</feature>
<dbReference type="AlphaFoldDB" id="A0A2N6UCB2"/>
<evidence type="ECO:0000256" key="2">
    <source>
        <dbReference type="ARBA" id="ARBA00022491"/>
    </source>
</evidence>
<dbReference type="SMART" id="SM00420">
    <property type="entry name" value="HTH_DEOR"/>
    <property type="match status" value="1"/>
</dbReference>
<dbReference type="GO" id="GO:0003677">
    <property type="term" value="F:DNA binding"/>
    <property type="evidence" value="ECO:0007669"/>
    <property type="project" value="UniProtKB-KW"/>
</dbReference>
<evidence type="ECO:0000259" key="8">
    <source>
        <dbReference type="PROSITE" id="PS51000"/>
    </source>
</evidence>
<dbReference type="Gene3D" id="1.10.10.10">
    <property type="entry name" value="Winged helix-like DNA-binding domain superfamily/Winged helix DNA-binding domain"/>
    <property type="match status" value="1"/>
</dbReference>
<proteinExistence type="predicted"/>
<keyword evidence="7" id="KW-0812">Transmembrane</keyword>
<dbReference type="InterPro" id="IPR018356">
    <property type="entry name" value="Tscrpt_reg_HTH_DeoR_CS"/>
</dbReference>
<evidence type="ECO:0000256" key="6">
    <source>
        <dbReference type="ARBA" id="ARBA00024937"/>
    </source>
</evidence>
<dbReference type="InterPro" id="IPR036388">
    <property type="entry name" value="WH-like_DNA-bd_sf"/>
</dbReference>
<dbReference type="SUPFAM" id="SSF46785">
    <property type="entry name" value="Winged helix' DNA-binding domain"/>
    <property type="match status" value="1"/>
</dbReference>
<evidence type="ECO:0000256" key="5">
    <source>
        <dbReference type="ARBA" id="ARBA00023163"/>
    </source>
</evidence>
<gene>
    <name evidence="9" type="ORF">CJ191_08060</name>
</gene>
<dbReference type="Proteomes" id="UP000235701">
    <property type="component" value="Unassembled WGS sequence"/>
</dbReference>
<dbReference type="SUPFAM" id="SSF100950">
    <property type="entry name" value="NagB/RpiA/CoA transferase-like"/>
    <property type="match status" value="1"/>
</dbReference>
<dbReference type="InterPro" id="IPR050313">
    <property type="entry name" value="Carb_Metab_HTH_regulators"/>
</dbReference>
<dbReference type="SMART" id="SM01134">
    <property type="entry name" value="DeoRC"/>
    <property type="match status" value="1"/>
</dbReference>
<comment type="function">
    <text evidence="6">Repressor of the lactose catabolism operon. Galactose-6-phosphate is the inducer.</text>
</comment>
<evidence type="ECO:0000256" key="1">
    <source>
        <dbReference type="ARBA" id="ARBA00021390"/>
    </source>
</evidence>
<evidence type="ECO:0000313" key="10">
    <source>
        <dbReference type="Proteomes" id="UP000235701"/>
    </source>
</evidence>
<keyword evidence="3" id="KW-0805">Transcription regulation</keyword>
<keyword evidence="5" id="KW-0804">Transcription</keyword>
<dbReference type="PRINTS" id="PR00037">
    <property type="entry name" value="HTHLACR"/>
</dbReference>
<organism evidence="9 10">
    <name type="scientific">Aerococcus viridans</name>
    <dbReference type="NCBI Taxonomy" id="1377"/>
    <lineage>
        <taxon>Bacteria</taxon>
        <taxon>Bacillati</taxon>
        <taxon>Bacillota</taxon>
        <taxon>Bacilli</taxon>
        <taxon>Lactobacillales</taxon>
        <taxon>Aerococcaceae</taxon>
        <taxon>Aerococcus</taxon>
    </lineage>
</organism>
<dbReference type="OrthoDB" id="9798651at2"/>
<evidence type="ECO:0000256" key="7">
    <source>
        <dbReference type="SAM" id="Phobius"/>
    </source>
</evidence>
<keyword evidence="7" id="KW-1133">Transmembrane helix</keyword>
<evidence type="ECO:0000256" key="4">
    <source>
        <dbReference type="ARBA" id="ARBA00023125"/>
    </source>
</evidence>